<dbReference type="RefSeq" id="WP_160052517.1">
    <property type="nucleotide sequence ID" value="NZ_BMQX01000002.1"/>
</dbReference>
<evidence type="ECO:0000256" key="2">
    <source>
        <dbReference type="ARBA" id="ARBA00009477"/>
    </source>
</evidence>
<dbReference type="Gene3D" id="2.40.420.20">
    <property type="match status" value="1"/>
</dbReference>
<keyword evidence="5" id="KW-0997">Cell inner membrane</keyword>
<evidence type="ECO:0000259" key="12">
    <source>
        <dbReference type="Pfam" id="PF25917"/>
    </source>
</evidence>
<dbReference type="Proteomes" id="UP000619118">
    <property type="component" value="Unassembled WGS sequence"/>
</dbReference>
<dbReference type="Gene3D" id="6.10.140.1990">
    <property type="match status" value="1"/>
</dbReference>
<organism evidence="15 16">
    <name type="scientific">Shewanella litoralis</name>
    <dbReference type="NCBI Taxonomy" id="2282700"/>
    <lineage>
        <taxon>Bacteria</taxon>
        <taxon>Pseudomonadati</taxon>
        <taxon>Pseudomonadota</taxon>
        <taxon>Gammaproteobacteria</taxon>
        <taxon>Alteromonadales</taxon>
        <taxon>Shewanellaceae</taxon>
        <taxon>Shewanella</taxon>
    </lineage>
</organism>
<accession>A0ABQ2R0J5</accession>
<evidence type="ECO:0000259" key="11">
    <source>
        <dbReference type="Pfam" id="PF25876"/>
    </source>
</evidence>
<dbReference type="SUPFAM" id="SSF111369">
    <property type="entry name" value="HlyD-like secretion proteins"/>
    <property type="match status" value="1"/>
</dbReference>
<dbReference type="Gene3D" id="2.40.50.100">
    <property type="match status" value="1"/>
</dbReference>
<feature type="domain" description="Multidrug resistance protein MdtA-like barrel-sandwich hybrid" evidence="12">
    <location>
        <begin position="62"/>
        <end position="216"/>
    </location>
</feature>
<dbReference type="Pfam" id="PF25967">
    <property type="entry name" value="RND-MFP_C"/>
    <property type="match status" value="1"/>
</dbReference>
<evidence type="ECO:0000256" key="10">
    <source>
        <dbReference type="SAM" id="Phobius"/>
    </source>
</evidence>
<name>A0ABQ2R0J5_9GAMM</name>
<dbReference type="InterPro" id="IPR058627">
    <property type="entry name" value="MdtA-like_C"/>
</dbReference>
<dbReference type="Gene3D" id="2.40.30.170">
    <property type="match status" value="1"/>
</dbReference>
<dbReference type="PANTHER" id="PTHR30469:SF33">
    <property type="entry name" value="SLR1207 PROTEIN"/>
    <property type="match status" value="1"/>
</dbReference>
<evidence type="ECO:0000313" key="16">
    <source>
        <dbReference type="Proteomes" id="UP000619118"/>
    </source>
</evidence>
<keyword evidence="3" id="KW-0813">Transport</keyword>
<dbReference type="InterPro" id="IPR006143">
    <property type="entry name" value="RND_pump_MFP"/>
</dbReference>
<comment type="subcellular location">
    <subcellularLocation>
        <location evidence="1">Cell membrane</location>
    </subcellularLocation>
</comment>
<feature type="domain" description="Multidrug resistance protein MdtA-like alpha-helical hairpin" evidence="11">
    <location>
        <begin position="109"/>
        <end position="185"/>
    </location>
</feature>
<keyword evidence="7 10" id="KW-0472">Membrane</keyword>
<keyword evidence="10" id="KW-0812">Transmembrane</keyword>
<sequence length="397" mass="42919">MKKTGRKKLIIVFIVIVLMIAGGAFYVINSGSEKLTYATEPVHRGDIENSVLANGMLQASKLVSVGAQASGQIIHLPVTLGQQVKQGDLIAQIDSLTQQNSLKEAIASLTSNEAQFRAKQAQINQAQQEFARQKTLLADKVSAKSDFDTAQATLLVYQAELDQLSAEQQQVKLSVESAQLNLGYTTIKAPMDGMVVYTAVTVGQTVNSLQSTPTIVELADLTKMTVKAQISEADVIKVKPGQAVYFTILGQPKKRFNATLRAIEPGPTIMDGDDSNMTSSDTDAIYYNGLFDVENPDGILRIGMTAQVSIILEQAEDVILVPSQILQPNHGKRSGFRVPVLVNDEIEYRNVTVGINNKVNAEITKGLEEGDQIILGTGGSTNTVSNQRGNRRPPMGF</sequence>
<dbReference type="PANTHER" id="PTHR30469">
    <property type="entry name" value="MULTIDRUG RESISTANCE PROTEIN MDTA"/>
    <property type="match status" value="1"/>
</dbReference>
<feature type="coiled-coil region" evidence="8">
    <location>
        <begin position="109"/>
        <end position="181"/>
    </location>
</feature>
<reference evidence="16" key="1">
    <citation type="journal article" date="2019" name="Int. J. Syst. Evol. Microbiol.">
        <title>The Global Catalogue of Microorganisms (GCM) 10K type strain sequencing project: providing services to taxonomists for standard genome sequencing and annotation.</title>
        <authorList>
            <consortium name="The Broad Institute Genomics Platform"/>
            <consortium name="The Broad Institute Genome Sequencing Center for Infectious Disease"/>
            <person name="Wu L."/>
            <person name="Ma J."/>
        </authorList>
    </citation>
    <scope>NUCLEOTIDE SEQUENCE [LARGE SCALE GENOMIC DNA]</scope>
    <source>
        <strain evidence="16">JCM 32306</strain>
    </source>
</reference>
<evidence type="ECO:0000256" key="9">
    <source>
        <dbReference type="SAM" id="MobiDB-lite"/>
    </source>
</evidence>
<dbReference type="InterPro" id="IPR058625">
    <property type="entry name" value="MdtA-like_BSH"/>
</dbReference>
<evidence type="ECO:0000256" key="4">
    <source>
        <dbReference type="ARBA" id="ARBA00022475"/>
    </source>
</evidence>
<evidence type="ECO:0000256" key="3">
    <source>
        <dbReference type="ARBA" id="ARBA00022448"/>
    </source>
</evidence>
<keyword evidence="10" id="KW-1133">Transmembrane helix</keyword>
<dbReference type="NCBIfam" id="TIGR01730">
    <property type="entry name" value="RND_mfp"/>
    <property type="match status" value="1"/>
</dbReference>
<keyword evidence="4" id="KW-1003">Cell membrane</keyword>
<feature type="domain" description="Multidrug resistance protein MdtA-like beta-barrel" evidence="13">
    <location>
        <begin position="224"/>
        <end position="311"/>
    </location>
</feature>
<evidence type="ECO:0000256" key="7">
    <source>
        <dbReference type="ARBA" id="ARBA00023136"/>
    </source>
</evidence>
<evidence type="ECO:0000259" key="13">
    <source>
        <dbReference type="Pfam" id="PF25944"/>
    </source>
</evidence>
<evidence type="ECO:0000259" key="14">
    <source>
        <dbReference type="Pfam" id="PF25967"/>
    </source>
</evidence>
<dbReference type="Pfam" id="PF25944">
    <property type="entry name" value="Beta-barrel_RND"/>
    <property type="match status" value="1"/>
</dbReference>
<dbReference type="Pfam" id="PF25917">
    <property type="entry name" value="BSH_RND"/>
    <property type="match status" value="1"/>
</dbReference>
<comment type="caution">
    <text evidence="15">The sequence shown here is derived from an EMBL/GenBank/DDBJ whole genome shotgun (WGS) entry which is preliminary data.</text>
</comment>
<dbReference type="InterPro" id="IPR030190">
    <property type="entry name" value="MacA_alpha-hairpin_sf"/>
</dbReference>
<dbReference type="EMBL" id="BMQX01000002">
    <property type="protein sequence ID" value="GGQ07383.1"/>
    <property type="molecule type" value="Genomic_DNA"/>
</dbReference>
<feature type="region of interest" description="Disordered" evidence="9">
    <location>
        <begin position="378"/>
        <end position="397"/>
    </location>
</feature>
<protein>
    <submittedName>
        <fullName evidence="15">Hemolysin secretion protein D</fullName>
    </submittedName>
</protein>
<dbReference type="InterPro" id="IPR058626">
    <property type="entry name" value="MdtA-like_b-barrel"/>
</dbReference>
<proteinExistence type="inferred from homology"/>
<evidence type="ECO:0000256" key="5">
    <source>
        <dbReference type="ARBA" id="ARBA00022519"/>
    </source>
</evidence>
<comment type="similarity">
    <text evidence="2">Belongs to the membrane fusion protein (MFP) (TC 8.A.1) family.</text>
</comment>
<evidence type="ECO:0000313" key="15">
    <source>
        <dbReference type="EMBL" id="GGQ07383.1"/>
    </source>
</evidence>
<keyword evidence="6 8" id="KW-0175">Coiled coil</keyword>
<feature type="transmembrane region" description="Helical" evidence="10">
    <location>
        <begin position="9"/>
        <end position="28"/>
    </location>
</feature>
<evidence type="ECO:0000256" key="1">
    <source>
        <dbReference type="ARBA" id="ARBA00004236"/>
    </source>
</evidence>
<dbReference type="InterPro" id="IPR058624">
    <property type="entry name" value="MdtA-like_HH"/>
</dbReference>
<evidence type="ECO:0000256" key="6">
    <source>
        <dbReference type="ARBA" id="ARBA00023054"/>
    </source>
</evidence>
<evidence type="ECO:0000256" key="8">
    <source>
        <dbReference type="SAM" id="Coils"/>
    </source>
</evidence>
<dbReference type="Pfam" id="PF25876">
    <property type="entry name" value="HH_MFP_RND"/>
    <property type="match status" value="1"/>
</dbReference>
<keyword evidence="16" id="KW-1185">Reference proteome</keyword>
<feature type="domain" description="Multidrug resistance protein MdtA-like C-terminal permuted SH3" evidence="14">
    <location>
        <begin position="317"/>
        <end position="376"/>
    </location>
</feature>
<gene>
    <name evidence="15" type="primary">macA</name>
    <name evidence="15" type="ORF">GCM10009411_05510</name>
</gene>